<dbReference type="SUPFAM" id="SSF46785">
    <property type="entry name" value="Winged helix' DNA-binding domain"/>
    <property type="match status" value="1"/>
</dbReference>
<keyword evidence="5" id="KW-0238">DNA-binding</keyword>
<evidence type="ECO:0000256" key="1">
    <source>
        <dbReference type="ARBA" id="ARBA00007957"/>
    </source>
</evidence>
<comment type="cofactor">
    <cofactor evidence="7">
        <name>Zn(2+)</name>
        <dbReference type="ChEBI" id="CHEBI:29105"/>
    </cofactor>
    <text evidence="7">Binds 1 zinc ion per subunit.</text>
</comment>
<keyword evidence="4" id="KW-0805">Transcription regulation</keyword>
<dbReference type="Gene3D" id="3.30.1490.190">
    <property type="match status" value="1"/>
</dbReference>
<dbReference type="GO" id="GO:1900376">
    <property type="term" value="P:regulation of secondary metabolite biosynthetic process"/>
    <property type="evidence" value="ECO:0007669"/>
    <property type="project" value="TreeGrafter"/>
</dbReference>
<comment type="similarity">
    <text evidence="1">Belongs to the Fur family.</text>
</comment>
<keyword evidence="6" id="KW-0804">Transcription</keyword>
<keyword evidence="10" id="KW-1185">Reference proteome</keyword>
<dbReference type="EMBL" id="JACOOX010000005">
    <property type="protein sequence ID" value="MBC5663355.1"/>
    <property type="molecule type" value="Genomic_DNA"/>
</dbReference>
<evidence type="ECO:0000256" key="4">
    <source>
        <dbReference type="ARBA" id="ARBA00023015"/>
    </source>
</evidence>
<dbReference type="GO" id="GO:0003700">
    <property type="term" value="F:DNA-binding transcription factor activity"/>
    <property type="evidence" value="ECO:0007669"/>
    <property type="project" value="InterPro"/>
</dbReference>
<keyword evidence="3 7" id="KW-0862">Zinc</keyword>
<protein>
    <submittedName>
        <fullName evidence="9">Transcriptional repressor</fullName>
    </submittedName>
</protein>
<dbReference type="PANTHER" id="PTHR33202">
    <property type="entry name" value="ZINC UPTAKE REGULATION PROTEIN"/>
    <property type="match status" value="1"/>
</dbReference>
<dbReference type="GO" id="GO:0000976">
    <property type="term" value="F:transcription cis-regulatory region binding"/>
    <property type="evidence" value="ECO:0007669"/>
    <property type="project" value="TreeGrafter"/>
</dbReference>
<evidence type="ECO:0000256" key="2">
    <source>
        <dbReference type="ARBA" id="ARBA00022491"/>
    </source>
</evidence>
<dbReference type="CDD" id="cd07153">
    <property type="entry name" value="Fur_like"/>
    <property type="match status" value="1"/>
</dbReference>
<comment type="cofactor">
    <cofactor evidence="8">
        <name>Mn(2+)</name>
        <dbReference type="ChEBI" id="CHEBI:29035"/>
    </cofactor>
    <cofactor evidence="8">
        <name>Fe(2+)</name>
        <dbReference type="ChEBI" id="CHEBI:29033"/>
    </cofactor>
    <text evidence="8">Binds 1 Mn(2+) or Fe(2+) ion per subunit.</text>
</comment>
<name>A0A8I0DUR8_9FIRM</name>
<organism evidence="9 10">
    <name type="scientific">Coprococcus hominis</name>
    <name type="common">ex Liu et al. 2022</name>
    <dbReference type="NCBI Taxonomy" id="2763039"/>
    <lineage>
        <taxon>Bacteria</taxon>
        <taxon>Bacillati</taxon>
        <taxon>Bacillota</taxon>
        <taxon>Clostridia</taxon>
        <taxon>Lachnospirales</taxon>
        <taxon>Lachnospiraceae</taxon>
        <taxon>Coprococcus</taxon>
    </lineage>
</organism>
<gene>
    <name evidence="9" type="ORF">H8S09_10705</name>
</gene>
<dbReference type="InterPro" id="IPR002481">
    <property type="entry name" value="FUR"/>
</dbReference>
<dbReference type="InterPro" id="IPR043135">
    <property type="entry name" value="Fur_C"/>
</dbReference>
<feature type="binding site" evidence="7">
    <location>
        <position position="126"/>
    </location>
    <ligand>
        <name>Zn(2+)</name>
        <dbReference type="ChEBI" id="CHEBI:29105"/>
    </ligand>
</feature>
<evidence type="ECO:0000313" key="9">
    <source>
        <dbReference type="EMBL" id="MBC5663355.1"/>
    </source>
</evidence>
<evidence type="ECO:0000256" key="5">
    <source>
        <dbReference type="ARBA" id="ARBA00023125"/>
    </source>
</evidence>
<dbReference type="RefSeq" id="WP_021943156.1">
    <property type="nucleotide sequence ID" value="NZ_JACOOX010000005.1"/>
</dbReference>
<keyword evidence="7" id="KW-0479">Metal-binding</keyword>
<evidence type="ECO:0000256" key="3">
    <source>
        <dbReference type="ARBA" id="ARBA00022833"/>
    </source>
</evidence>
<comment type="caution">
    <text evidence="9">The sequence shown here is derived from an EMBL/GenBank/DDBJ whole genome shotgun (WGS) entry which is preliminary data.</text>
</comment>
<feature type="binding site" evidence="7">
    <location>
        <position position="82"/>
    </location>
    <ligand>
        <name>Zn(2+)</name>
        <dbReference type="ChEBI" id="CHEBI:29105"/>
    </ligand>
</feature>
<reference evidence="9 10" key="1">
    <citation type="submission" date="2020-08" db="EMBL/GenBank/DDBJ databases">
        <title>Genome public.</title>
        <authorList>
            <person name="Liu C."/>
            <person name="Sun Q."/>
        </authorList>
    </citation>
    <scope>NUCLEOTIDE SEQUENCE [LARGE SCALE GENOMIC DNA]</scope>
    <source>
        <strain evidence="9 10">NSJ-10</strain>
    </source>
</reference>
<dbReference type="InterPro" id="IPR036390">
    <property type="entry name" value="WH_DNA-bd_sf"/>
</dbReference>
<evidence type="ECO:0000256" key="6">
    <source>
        <dbReference type="ARBA" id="ARBA00023163"/>
    </source>
</evidence>
<dbReference type="AlphaFoldDB" id="A0A8I0DUR8"/>
<feature type="binding site" evidence="7">
    <location>
        <position position="85"/>
    </location>
    <ligand>
        <name>Zn(2+)</name>
        <dbReference type="ChEBI" id="CHEBI:29105"/>
    </ligand>
</feature>
<accession>A0A8I0DUR8</accession>
<evidence type="ECO:0000256" key="7">
    <source>
        <dbReference type="PIRSR" id="PIRSR602481-1"/>
    </source>
</evidence>
<evidence type="ECO:0000313" key="10">
    <source>
        <dbReference type="Proteomes" id="UP000615234"/>
    </source>
</evidence>
<keyword evidence="8" id="KW-0408">Iron</keyword>
<dbReference type="Proteomes" id="UP000615234">
    <property type="component" value="Unassembled WGS sequence"/>
</dbReference>
<sequence>MAEKRNTKQKQVIYSVIKELKCHPTAQQLHQILVERGYNIGASTVYRVLADAVDDGIIMNVFSFDKNEHFDGNPVPHYHIICTKCGRIFDSHVPYDPEIDERGRLADEDFIISSHNLEYVGICPECQNEQE</sequence>
<dbReference type="GO" id="GO:0008270">
    <property type="term" value="F:zinc ion binding"/>
    <property type="evidence" value="ECO:0007669"/>
    <property type="project" value="TreeGrafter"/>
</dbReference>
<dbReference type="GO" id="GO:0045892">
    <property type="term" value="P:negative regulation of DNA-templated transcription"/>
    <property type="evidence" value="ECO:0007669"/>
    <property type="project" value="TreeGrafter"/>
</dbReference>
<keyword evidence="2" id="KW-0678">Repressor</keyword>
<proteinExistence type="inferred from homology"/>
<feature type="binding site" evidence="7">
    <location>
        <position position="123"/>
    </location>
    <ligand>
        <name>Zn(2+)</name>
        <dbReference type="ChEBI" id="CHEBI:29105"/>
    </ligand>
</feature>
<dbReference type="PANTHER" id="PTHR33202:SF7">
    <property type="entry name" value="FERRIC UPTAKE REGULATION PROTEIN"/>
    <property type="match status" value="1"/>
</dbReference>
<dbReference type="Gene3D" id="1.10.10.10">
    <property type="entry name" value="Winged helix-like DNA-binding domain superfamily/Winged helix DNA-binding domain"/>
    <property type="match status" value="1"/>
</dbReference>
<evidence type="ECO:0000256" key="8">
    <source>
        <dbReference type="PIRSR" id="PIRSR602481-2"/>
    </source>
</evidence>
<dbReference type="Pfam" id="PF01475">
    <property type="entry name" value="FUR"/>
    <property type="match status" value="1"/>
</dbReference>
<dbReference type="InterPro" id="IPR036388">
    <property type="entry name" value="WH-like_DNA-bd_sf"/>
</dbReference>
<feature type="binding site" evidence="8">
    <location>
        <position position="115"/>
    </location>
    <ligand>
        <name>Fe cation</name>
        <dbReference type="ChEBI" id="CHEBI:24875"/>
    </ligand>
</feature>